<dbReference type="AlphaFoldDB" id="A0A1U8PAV8"/>
<dbReference type="PANTHER" id="PTHR15503:SF45">
    <property type="entry name" value="RNA-DIRECTED DNA POLYMERASE HOMOLOG"/>
    <property type="match status" value="1"/>
</dbReference>
<organism evidence="2 3">
    <name type="scientific">Gossypium hirsutum</name>
    <name type="common">Upland cotton</name>
    <name type="synonym">Gossypium mexicanum</name>
    <dbReference type="NCBI Taxonomy" id="3635"/>
    <lineage>
        <taxon>Eukaryota</taxon>
        <taxon>Viridiplantae</taxon>
        <taxon>Streptophyta</taxon>
        <taxon>Embryophyta</taxon>
        <taxon>Tracheophyta</taxon>
        <taxon>Spermatophyta</taxon>
        <taxon>Magnoliopsida</taxon>
        <taxon>eudicotyledons</taxon>
        <taxon>Gunneridae</taxon>
        <taxon>Pentapetalae</taxon>
        <taxon>rosids</taxon>
        <taxon>malvids</taxon>
        <taxon>Malvales</taxon>
        <taxon>Malvaceae</taxon>
        <taxon>Malvoideae</taxon>
        <taxon>Gossypium</taxon>
    </lineage>
</organism>
<dbReference type="Proteomes" id="UP000818029">
    <property type="component" value="Chromosome D07"/>
</dbReference>
<feature type="region of interest" description="Disordered" evidence="1">
    <location>
        <begin position="51"/>
        <end position="79"/>
    </location>
</feature>
<sequence length="363" mass="40950">MDDLDYTSEQKIKGAVSLLRNKAYQWWLTRERDFATLVEKSKIVEDVKCSERQNREKDRGKYRRDLEPSSSFGRPKKKARFDEPVRVGVPVARPQPCADCGRHHLVRGGQQPTRGRGQVKGGNGVGQGRETYGRGVGSIEGLRILTLHALCLALWVSNVRVKVDKLFRDVPLEVQGVIFLADLMELPFGEFDLALGIHWLVKHHANLDCAAKYMVLKTNEDVEVAVIREQRDFLSNVISALRAKKLVRKDCKVFLAYVNATISEGLSVGDVRTVKDFFDVFPDELPGLPPNREVESGIDLLPGTTPMSIAPYRMALKELVELKAQIQELLDRGFIRLSVSLLGAPVLFVKKKDKTMHLCINYR</sequence>
<protein>
    <recommendedName>
        <fullName evidence="4">DNA/RNA polymerases superfamily protein</fullName>
    </recommendedName>
</protein>
<feature type="region of interest" description="Disordered" evidence="1">
    <location>
        <begin position="100"/>
        <end position="127"/>
    </location>
</feature>
<dbReference type="InterPro" id="IPR043502">
    <property type="entry name" value="DNA/RNA_pol_sf"/>
</dbReference>
<dbReference type="Pfam" id="PF08284">
    <property type="entry name" value="RVP_2"/>
    <property type="match status" value="1"/>
</dbReference>
<proteinExistence type="predicted"/>
<feature type="compositionally biased region" description="Low complexity" evidence="1">
    <location>
        <begin position="107"/>
        <end position="116"/>
    </location>
</feature>
<dbReference type="GeneID" id="107956151"/>
<gene>
    <name evidence="3" type="primary">LOC107956151</name>
</gene>
<accession>A0A1U8PAV8</accession>
<dbReference type="STRING" id="3635.A0A1U8PAV8"/>
<feature type="compositionally biased region" description="Basic and acidic residues" evidence="1">
    <location>
        <begin position="51"/>
        <end position="67"/>
    </location>
</feature>
<dbReference type="PaxDb" id="3635-A0A1U8PAV8"/>
<feature type="compositionally biased region" description="Gly residues" evidence="1">
    <location>
        <begin position="118"/>
        <end position="127"/>
    </location>
</feature>
<dbReference type="PANTHER" id="PTHR15503">
    <property type="entry name" value="LDOC1 RELATED"/>
    <property type="match status" value="1"/>
</dbReference>
<evidence type="ECO:0000313" key="3">
    <source>
        <dbReference type="RefSeq" id="XP_016747374.1"/>
    </source>
</evidence>
<dbReference type="KEGG" id="ghi:107956151"/>
<reference evidence="3" key="2">
    <citation type="submission" date="2025-08" db="UniProtKB">
        <authorList>
            <consortium name="RefSeq"/>
        </authorList>
    </citation>
    <scope>IDENTIFICATION</scope>
</reference>
<keyword evidence="2" id="KW-1185">Reference proteome</keyword>
<dbReference type="Gene3D" id="2.40.70.10">
    <property type="entry name" value="Acid Proteases"/>
    <property type="match status" value="1"/>
</dbReference>
<name>A0A1U8PAV8_GOSHI</name>
<dbReference type="InterPro" id="IPR032567">
    <property type="entry name" value="RTL1-rel"/>
</dbReference>
<evidence type="ECO:0000256" key="1">
    <source>
        <dbReference type="SAM" id="MobiDB-lite"/>
    </source>
</evidence>
<evidence type="ECO:0000313" key="2">
    <source>
        <dbReference type="Proteomes" id="UP000818029"/>
    </source>
</evidence>
<dbReference type="SUPFAM" id="SSF56672">
    <property type="entry name" value="DNA/RNA polymerases"/>
    <property type="match status" value="1"/>
</dbReference>
<dbReference type="OrthoDB" id="1749844at2759"/>
<dbReference type="InterPro" id="IPR021109">
    <property type="entry name" value="Peptidase_aspartic_dom_sf"/>
</dbReference>
<dbReference type="RefSeq" id="XP_016747374.1">
    <property type="nucleotide sequence ID" value="XM_016891885.1"/>
</dbReference>
<reference evidence="2" key="1">
    <citation type="journal article" date="2020" name="Nat. Genet.">
        <title>Genomic diversifications of five Gossypium allopolyploid species and their impact on cotton improvement.</title>
        <authorList>
            <person name="Chen Z.J."/>
            <person name="Sreedasyam A."/>
            <person name="Ando A."/>
            <person name="Song Q."/>
            <person name="De Santiago L.M."/>
            <person name="Hulse-Kemp A.M."/>
            <person name="Ding M."/>
            <person name="Ye W."/>
            <person name="Kirkbride R.C."/>
            <person name="Jenkins J."/>
            <person name="Plott C."/>
            <person name="Lovell J."/>
            <person name="Lin Y.M."/>
            <person name="Vaughn R."/>
            <person name="Liu B."/>
            <person name="Simpson S."/>
            <person name="Scheffler B.E."/>
            <person name="Wen L."/>
            <person name="Saski C.A."/>
            <person name="Grover C.E."/>
            <person name="Hu G."/>
            <person name="Conover J.L."/>
            <person name="Carlson J.W."/>
            <person name="Shu S."/>
            <person name="Boston L.B."/>
            <person name="Williams M."/>
            <person name="Peterson D.G."/>
            <person name="McGee K."/>
            <person name="Jones D.C."/>
            <person name="Wendel J.F."/>
            <person name="Stelly D.M."/>
            <person name="Grimwood J."/>
            <person name="Schmutz J."/>
        </authorList>
    </citation>
    <scope>NUCLEOTIDE SEQUENCE [LARGE SCALE GENOMIC DNA]</scope>
    <source>
        <strain evidence="2">cv. TM-1</strain>
    </source>
</reference>
<evidence type="ECO:0008006" key="4">
    <source>
        <dbReference type="Google" id="ProtNLM"/>
    </source>
</evidence>
<dbReference type="Gene3D" id="3.10.10.10">
    <property type="entry name" value="HIV Type 1 Reverse Transcriptase, subunit A, domain 1"/>
    <property type="match status" value="1"/>
</dbReference>